<dbReference type="Proteomes" id="UP000198660">
    <property type="component" value="Unassembled WGS sequence"/>
</dbReference>
<dbReference type="CDD" id="cd01392">
    <property type="entry name" value="HTH_LacI"/>
    <property type="match status" value="1"/>
</dbReference>
<reference evidence="6" key="1">
    <citation type="submission" date="2016-10" db="EMBL/GenBank/DDBJ databases">
        <authorList>
            <person name="Varghese N."/>
            <person name="Submissions S."/>
        </authorList>
    </citation>
    <scope>NUCLEOTIDE SEQUENCE [LARGE SCALE GENOMIC DNA]</scope>
    <source>
        <strain evidence="6">DSM 45789</strain>
    </source>
</reference>
<protein>
    <submittedName>
        <fullName evidence="5">LacI family transcriptional regulator</fullName>
    </submittedName>
</protein>
<dbReference type="SUPFAM" id="SSF53822">
    <property type="entry name" value="Periplasmic binding protein-like I"/>
    <property type="match status" value="1"/>
</dbReference>
<dbReference type="RefSeq" id="WP_091833554.1">
    <property type="nucleotide sequence ID" value="NZ_FPAA01000002.1"/>
</dbReference>
<evidence type="ECO:0000256" key="3">
    <source>
        <dbReference type="ARBA" id="ARBA00023163"/>
    </source>
</evidence>
<dbReference type="Gene3D" id="3.40.50.2300">
    <property type="match status" value="2"/>
</dbReference>
<organism evidence="5 6">
    <name type="scientific">Marininema halotolerans</name>
    <dbReference type="NCBI Taxonomy" id="1155944"/>
    <lineage>
        <taxon>Bacteria</taxon>
        <taxon>Bacillati</taxon>
        <taxon>Bacillota</taxon>
        <taxon>Bacilli</taxon>
        <taxon>Bacillales</taxon>
        <taxon>Thermoactinomycetaceae</taxon>
        <taxon>Marininema</taxon>
    </lineage>
</organism>
<dbReference type="GO" id="GO:0000976">
    <property type="term" value="F:transcription cis-regulatory region binding"/>
    <property type="evidence" value="ECO:0007669"/>
    <property type="project" value="TreeGrafter"/>
</dbReference>
<name>A0A1I6PN32_9BACL</name>
<dbReference type="AlphaFoldDB" id="A0A1I6PN32"/>
<keyword evidence="6" id="KW-1185">Reference proteome</keyword>
<dbReference type="Pfam" id="PF00356">
    <property type="entry name" value="LacI"/>
    <property type="match status" value="1"/>
</dbReference>
<dbReference type="InterPro" id="IPR010982">
    <property type="entry name" value="Lambda_DNA-bd_dom_sf"/>
</dbReference>
<evidence type="ECO:0000313" key="6">
    <source>
        <dbReference type="Proteomes" id="UP000198660"/>
    </source>
</evidence>
<evidence type="ECO:0000313" key="5">
    <source>
        <dbReference type="EMBL" id="SFS41602.1"/>
    </source>
</evidence>
<evidence type="ECO:0000256" key="2">
    <source>
        <dbReference type="ARBA" id="ARBA00023125"/>
    </source>
</evidence>
<dbReference type="SMART" id="SM00354">
    <property type="entry name" value="HTH_LACI"/>
    <property type="match status" value="1"/>
</dbReference>
<dbReference type="PROSITE" id="PS50932">
    <property type="entry name" value="HTH_LACI_2"/>
    <property type="match status" value="1"/>
</dbReference>
<sequence length="331" mass="36753">MTTIQEVAKRARVSVATVSRILNETGYVQSTIKARVRRIIKEMDYHPDIPRYDYSNTATIAMILPDISNPFFAELARAVEDKARENNYAVILCNSDDFGYREKTYIHLLHKREVAGIIFVSRTLGEREMNLMEEQGLPFVLLDRTPRIGDTSVIRSNNVGGARIAVQHLLEEGCQRVAHIAGPAELIPAVERKRGYLEVVESLPWFHPNWIVPGGFSVAGGMKATQILLERFPDMDGIFAGNDLMAVGALKALHRAGVDVPCQVSLCGFDGISVTALTEPELTTIAQPIEEIGKAAVSQLIRQINGEEMEPATGDWEVTLLKRASTRRSQR</sequence>
<keyword evidence="1" id="KW-0805">Transcription regulation</keyword>
<feature type="domain" description="HTH lacI-type" evidence="4">
    <location>
        <begin position="2"/>
        <end position="48"/>
    </location>
</feature>
<dbReference type="PANTHER" id="PTHR30146:SF109">
    <property type="entry name" value="HTH-TYPE TRANSCRIPTIONAL REGULATOR GALS"/>
    <property type="match status" value="1"/>
</dbReference>
<dbReference type="GO" id="GO:0003700">
    <property type="term" value="F:DNA-binding transcription factor activity"/>
    <property type="evidence" value="ECO:0007669"/>
    <property type="project" value="TreeGrafter"/>
</dbReference>
<proteinExistence type="predicted"/>
<dbReference type="PANTHER" id="PTHR30146">
    <property type="entry name" value="LACI-RELATED TRANSCRIPTIONAL REPRESSOR"/>
    <property type="match status" value="1"/>
</dbReference>
<keyword evidence="2" id="KW-0238">DNA-binding</keyword>
<evidence type="ECO:0000259" key="4">
    <source>
        <dbReference type="PROSITE" id="PS50932"/>
    </source>
</evidence>
<dbReference type="InterPro" id="IPR000843">
    <property type="entry name" value="HTH_LacI"/>
</dbReference>
<keyword evidence="3" id="KW-0804">Transcription</keyword>
<dbReference type="PROSITE" id="PS00356">
    <property type="entry name" value="HTH_LACI_1"/>
    <property type="match status" value="1"/>
</dbReference>
<dbReference type="Gene3D" id="1.10.260.40">
    <property type="entry name" value="lambda repressor-like DNA-binding domains"/>
    <property type="match status" value="1"/>
</dbReference>
<accession>A0A1I6PN32</accession>
<dbReference type="OrthoDB" id="9796186at2"/>
<dbReference type="SUPFAM" id="SSF47413">
    <property type="entry name" value="lambda repressor-like DNA-binding domains"/>
    <property type="match status" value="1"/>
</dbReference>
<dbReference type="CDD" id="cd06267">
    <property type="entry name" value="PBP1_LacI_sugar_binding-like"/>
    <property type="match status" value="1"/>
</dbReference>
<dbReference type="Pfam" id="PF13377">
    <property type="entry name" value="Peripla_BP_3"/>
    <property type="match status" value="1"/>
</dbReference>
<dbReference type="EMBL" id="FPAA01000002">
    <property type="protein sequence ID" value="SFS41602.1"/>
    <property type="molecule type" value="Genomic_DNA"/>
</dbReference>
<gene>
    <name evidence="5" type="ORF">SAMN05444972_10226</name>
</gene>
<evidence type="ECO:0000256" key="1">
    <source>
        <dbReference type="ARBA" id="ARBA00023015"/>
    </source>
</evidence>
<dbReference type="InterPro" id="IPR028082">
    <property type="entry name" value="Peripla_BP_I"/>
</dbReference>
<dbReference type="InterPro" id="IPR046335">
    <property type="entry name" value="LacI/GalR-like_sensor"/>
</dbReference>